<proteinExistence type="predicted"/>
<feature type="transmembrane region" description="Helical" evidence="6">
    <location>
        <begin position="6"/>
        <end position="28"/>
    </location>
</feature>
<dbReference type="Proteomes" id="UP000198983">
    <property type="component" value="Chromosome I"/>
</dbReference>
<protein>
    <submittedName>
        <fullName evidence="7">Threonine/homoserine/homoserine lactone efflux protein</fullName>
    </submittedName>
</protein>
<dbReference type="PANTHER" id="PTHR30086:SF20">
    <property type="entry name" value="ARGININE EXPORTER PROTEIN ARGO-RELATED"/>
    <property type="match status" value="1"/>
</dbReference>
<keyword evidence="3 6" id="KW-0812">Transmembrane</keyword>
<evidence type="ECO:0000256" key="3">
    <source>
        <dbReference type="ARBA" id="ARBA00022692"/>
    </source>
</evidence>
<evidence type="ECO:0000313" key="8">
    <source>
        <dbReference type="Proteomes" id="UP000198983"/>
    </source>
</evidence>
<dbReference type="EMBL" id="LT629732">
    <property type="protein sequence ID" value="SDR95399.1"/>
    <property type="molecule type" value="Genomic_DNA"/>
</dbReference>
<comment type="subcellular location">
    <subcellularLocation>
        <location evidence="1">Cell membrane</location>
        <topology evidence="1">Multi-pass membrane protein</topology>
    </subcellularLocation>
</comment>
<evidence type="ECO:0000256" key="1">
    <source>
        <dbReference type="ARBA" id="ARBA00004651"/>
    </source>
</evidence>
<dbReference type="Pfam" id="PF01810">
    <property type="entry name" value="LysE"/>
    <property type="match status" value="1"/>
</dbReference>
<dbReference type="AlphaFoldDB" id="A0A1H1NAP6"/>
<gene>
    <name evidence="7" type="ORF">SAMN04489717_1144</name>
</gene>
<evidence type="ECO:0000256" key="2">
    <source>
        <dbReference type="ARBA" id="ARBA00022475"/>
    </source>
</evidence>
<dbReference type="GO" id="GO:0005886">
    <property type="term" value="C:plasma membrane"/>
    <property type="evidence" value="ECO:0007669"/>
    <property type="project" value="UniProtKB-SubCell"/>
</dbReference>
<dbReference type="OrthoDB" id="3175972at2"/>
<dbReference type="InterPro" id="IPR001123">
    <property type="entry name" value="LeuE-type"/>
</dbReference>
<accession>A0A1H1NAP6</accession>
<dbReference type="RefSeq" id="WP_092651208.1">
    <property type="nucleotide sequence ID" value="NZ_LT629732.1"/>
</dbReference>
<evidence type="ECO:0000256" key="6">
    <source>
        <dbReference type="SAM" id="Phobius"/>
    </source>
</evidence>
<reference evidence="7 8" key="1">
    <citation type="submission" date="2016-10" db="EMBL/GenBank/DDBJ databases">
        <authorList>
            <person name="de Groot N.N."/>
        </authorList>
    </citation>
    <scope>NUCLEOTIDE SEQUENCE [LARGE SCALE GENOMIC DNA]</scope>
    <source>
        <strain evidence="7 8">DSM 22024</strain>
    </source>
</reference>
<feature type="transmembrane region" description="Helical" evidence="6">
    <location>
        <begin position="113"/>
        <end position="134"/>
    </location>
</feature>
<evidence type="ECO:0000256" key="5">
    <source>
        <dbReference type="ARBA" id="ARBA00023136"/>
    </source>
</evidence>
<dbReference type="GO" id="GO:0015171">
    <property type="term" value="F:amino acid transmembrane transporter activity"/>
    <property type="evidence" value="ECO:0007669"/>
    <property type="project" value="TreeGrafter"/>
</dbReference>
<organism evidence="7 8">
    <name type="scientific">Actinopolymorpha singaporensis</name>
    <dbReference type="NCBI Taxonomy" id="117157"/>
    <lineage>
        <taxon>Bacteria</taxon>
        <taxon>Bacillati</taxon>
        <taxon>Actinomycetota</taxon>
        <taxon>Actinomycetes</taxon>
        <taxon>Propionibacteriales</taxon>
        <taxon>Actinopolymorphaceae</taxon>
        <taxon>Actinopolymorpha</taxon>
    </lineage>
</organism>
<name>A0A1H1NAP6_9ACTN</name>
<keyword evidence="8" id="KW-1185">Reference proteome</keyword>
<keyword evidence="5 6" id="KW-0472">Membrane</keyword>
<feature type="transmembrane region" description="Helical" evidence="6">
    <location>
        <begin position="71"/>
        <end position="92"/>
    </location>
</feature>
<evidence type="ECO:0000313" key="7">
    <source>
        <dbReference type="EMBL" id="SDR95399.1"/>
    </source>
</evidence>
<dbReference type="PANTHER" id="PTHR30086">
    <property type="entry name" value="ARGININE EXPORTER PROTEIN ARGO"/>
    <property type="match status" value="1"/>
</dbReference>
<dbReference type="PIRSF" id="PIRSF006324">
    <property type="entry name" value="LeuE"/>
    <property type="match status" value="1"/>
</dbReference>
<feature type="transmembrane region" description="Helical" evidence="6">
    <location>
        <begin position="40"/>
        <end position="65"/>
    </location>
</feature>
<feature type="transmembrane region" description="Helical" evidence="6">
    <location>
        <begin position="154"/>
        <end position="178"/>
    </location>
</feature>
<dbReference type="STRING" id="117157.SAMN04489717_1144"/>
<keyword evidence="4 6" id="KW-1133">Transmembrane helix</keyword>
<sequence length="212" mass="22405">MNHGLLIAFVVAVALISVVPGPDMMFVLAHAVSGGRRSGFVAAAGMSTGLTVHTVAAAFGLGALIRTAPLVLEGIRIAGAVFLVYLAVMTWRASRGRGGSVSTPNKPRSQPRVYAMAVLTNLANPKVILFYLAFMPQFLTTGAHSWPATAQFLVLGAIFIAIGIVVDSSVALLAGTFSERVLRRQAFRRWLERASATIFGALAVRLVLDATQ</sequence>
<evidence type="ECO:0000256" key="4">
    <source>
        <dbReference type="ARBA" id="ARBA00022989"/>
    </source>
</evidence>
<keyword evidence="2" id="KW-1003">Cell membrane</keyword>